<sequence>MNWPSLLMLVFIGLALVLIGYLVGTASVKPAGPADADIIFAAELSTHHALAMRMAGLAGQYSDDPEIRHVAFEIETDRIEQAGRVKGWSDVWKQPPQTAKDVERPALDRVDPAEVTALRRLTGTEFDIAFLQLMLRHDETGIALAKLAVTKARTSAVRVHAKTVRAQQMTEVETLESLLAARTSRTSRY</sequence>
<dbReference type="AlphaFoldDB" id="A0A1G9S5N8"/>
<dbReference type="PANTHER" id="PTHR36933">
    <property type="entry name" value="SLL0788 PROTEIN"/>
    <property type="match status" value="1"/>
</dbReference>
<dbReference type="Pfam" id="PF03713">
    <property type="entry name" value="DUF305"/>
    <property type="match status" value="1"/>
</dbReference>
<evidence type="ECO:0000313" key="3">
    <source>
        <dbReference type="Proteomes" id="UP000199682"/>
    </source>
</evidence>
<feature type="domain" description="DUF305" evidence="1">
    <location>
        <begin position="37"/>
        <end position="179"/>
    </location>
</feature>
<accession>A0A1G9S5N8</accession>
<dbReference type="Proteomes" id="UP000199682">
    <property type="component" value="Unassembled WGS sequence"/>
</dbReference>
<evidence type="ECO:0000313" key="2">
    <source>
        <dbReference type="EMBL" id="SDM30610.1"/>
    </source>
</evidence>
<dbReference type="Gene3D" id="1.20.1260.10">
    <property type="match status" value="1"/>
</dbReference>
<organism evidence="2 3">
    <name type="scientific">Lentzea albidocapillata subsp. violacea</name>
    <dbReference type="NCBI Taxonomy" id="128104"/>
    <lineage>
        <taxon>Bacteria</taxon>
        <taxon>Bacillati</taxon>
        <taxon>Actinomycetota</taxon>
        <taxon>Actinomycetes</taxon>
        <taxon>Pseudonocardiales</taxon>
        <taxon>Pseudonocardiaceae</taxon>
        <taxon>Lentzea</taxon>
    </lineage>
</organism>
<dbReference type="InterPro" id="IPR005183">
    <property type="entry name" value="DUF305_CopM-like"/>
</dbReference>
<evidence type="ECO:0000259" key="1">
    <source>
        <dbReference type="Pfam" id="PF03713"/>
    </source>
</evidence>
<dbReference type="EMBL" id="FNET01000019">
    <property type="protein sequence ID" value="SDM30610.1"/>
    <property type="molecule type" value="Genomic_DNA"/>
</dbReference>
<protein>
    <submittedName>
        <fullName evidence="2">Uncharacterized conserved protein, DUF305 family</fullName>
    </submittedName>
</protein>
<dbReference type="InterPro" id="IPR012347">
    <property type="entry name" value="Ferritin-like"/>
</dbReference>
<dbReference type="PANTHER" id="PTHR36933:SF1">
    <property type="entry name" value="SLL0788 PROTEIN"/>
    <property type="match status" value="1"/>
</dbReference>
<gene>
    <name evidence="2" type="ORF">SAMN04488074_119126</name>
</gene>
<name>A0A1G9S5N8_9PSEU</name>
<reference evidence="3" key="1">
    <citation type="submission" date="2016-10" db="EMBL/GenBank/DDBJ databases">
        <authorList>
            <person name="Varghese N."/>
            <person name="Submissions S."/>
        </authorList>
    </citation>
    <scope>NUCLEOTIDE SEQUENCE [LARGE SCALE GENOMIC DNA]</scope>
    <source>
        <strain evidence="3">DSM 44796</strain>
    </source>
</reference>
<dbReference type="RefSeq" id="WP_090011967.1">
    <property type="nucleotide sequence ID" value="NZ_FNET01000019.1"/>
</dbReference>
<proteinExistence type="predicted"/>